<dbReference type="Proteomes" id="UP000323000">
    <property type="component" value="Chromosome 8"/>
</dbReference>
<evidence type="ECO:0000256" key="5">
    <source>
        <dbReference type="ARBA" id="ARBA00023136"/>
    </source>
</evidence>
<evidence type="ECO:0000313" key="8">
    <source>
        <dbReference type="EMBL" id="TXG56341.1"/>
    </source>
</evidence>
<feature type="domain" description="EamA" evidence="7">
    <location>
        <begin position="17"/>
        <end position="147"/>
    </location>
</feature>
<feature type="transmembrane region" description="Helical" evidence="6">
    <location>
        <begin position="298"/>
        <end position="320"/>
    </location>
</feature>
<keyword evidence="3 6" id="KW-0812">Transmembrane</keyword>
<feature type="transmembrane region" description="Helical" evidence="6">
    <location>
        <begin position="424"/>
        <end position="447"/>
    </location>
</feature>
<organism evidence="8 9">
    <name type="scientific">Acer yangbiense</name>
    <dbReference type="NCBI Taxonomy" id="1000413"/>
    <lineage>
        <taxon>Eukaryota</taxon>
        <taxon>Viridiplantae</taxon>
        <taxon>Streptophyta</taxon>
        <taxon>Embryophyta</taxon>
        <taxon>Tracheophyta</taxon>
        <taxon>Spermatophyta</taxon>
        <taxon>Magnoliopsida</taxon>
        <taxon>eudicotyledons</taxon>
        <taxon>Gunneridae</taxon>
        <taxon>Pentapetalae</taxon>
        <taxon>rosids</taxon>
        <taxon>malvids</taxon>
        <taxon>Sapindales</taxon>
        <taxon>Sapindaceae</taxon>
        <taxon>Hippocastanoideae</taxon>
        <taxon>Acereae</taxon>
        <taxon>Acer</taxon>
    </lineage>
</organism>
<feature type="transmembrane region" description="Helical" evidence="6">
    <location>
        <begin position="487"/>
        <end position="506"/>
    </location>
</feature>
<feature type="transmembrane region" description="Helical" evidence="6">
    <location>
        <begin position="244"/>
        <end position="265"/>
    </location>
</feature>
<feature type="transmembrane region" description="Helical" evidence="6">
    <location>
        <begin position="131"/>
        <end position="150"/>
    </location>
</feature>
<evidence type="ECO:0000256" key="3">
    <source>
        <dbReference type="ARBA" id="ARBA00022692"/>
    </source>
</evidence>
<keyword evidence="9" id="KW-1185">Reference proteome</keyword>
<feature type="transmembrane region" description="Helical" evidence="6">
    <location>
        <begin position="662"/>
        <end position="681"/>
    </location>
</feature>
<dbReference type="InterPro" id="IPR000620">
    <property type="entry name" value="EamA_dom"/>
</dbReference>
<name>A0A5C7HH66_9ROSI</name>
<evidence type="ECO:0000313" key="9">
    <source>
        <dbReference type="Proteomes" id="UP000323000"/>
    </source>
</evidence>
<dbReference type="Pfam" id="PF00892">
    <property type="entry name" value="EamA"/>
    <property type="match status" value="2"/>
</dbReference>
<dbReference type="AlphaFoldDB" id="A0A5C7HH66"/>
<feature type="transmembrane region" description="Helical" evidence="6">
    <location>
        <begin position="596"/>
        <end position="619"/>
    </location>
</feature>
<evidence type="ECO:0000256" key="4">
    <source>
        <dbReference type="ARBA" id="ARBA00022989"/>
    </source>
</evidence>
<dbReference type="EMBL" id="VAHF01000008">
    <property type="protein sequence ID" value="TXG56341.1"/>
    <property type="molecule type" value="Genomic_DNA"/>
</dbReference>
<comment type="similarity">
    <text evidence="2">Belongs to the drug/metabolite transporter (DMT) superfamily. Plant drug/metabolite exporter (P-DME) (TC 2.A.7.4) family.</text>
</comment>
<feature type="transmembrane region" description="Helical" evidence="6">
    <location>
        <begin position="631"/>
        <end position="650"/>
    </location>
</feature>
<dbReference type="GO" id="GO:0022857">
    <property type="term" value="F:transmembrane transporter activity"/>
    <property type="evidence" value="ECO:0007669"/>
    <property type="project" value="InterPro"/>
</dbReference>
<feature type="domain" description="EamA" evidence="7">
    <location>
        <begin position="410"/>
        <end position="536"/>
    </location>
</feature>
<feature type="transmembrane region" description="Helical" evidence="6">
    <location>
        <begin position="98"/>
        <end position="119"/>
    </location>
</feature>
<keyword evidence="5 6" id="KW-0472">Membrane</keyword>
<dbReference type="OrthoDB" id="1746609at2759"/>
<accession>A0A5C7HH66</accession>
<feature type="transmembrane region" description="Helical" evidence="6">
    <location>
        <begin position="70"/>
        <end position="92"/>
    </location>
</feature>
<feature type="transmembrane region" description="Helical" evidence="6">
    <location>
        <begin position="459"/>
        <end position="481"/>
    </location>
</feature>
<feature type="transmembrane region" description="Helical" evidence="6">
    <location>
        <begin position="208"/>
        <end position="229"/>
    </location>
</feature>
<evidence type="ECO:0000259" key="7">
    <source>
        <dbReference type="Pfam" id="PF00892"/>
    </source>
</evidence>
<feature type="transmembrane region" description="Helical" evidence="6">
    <location>
        <begin position="527"/>
        <end position="545"/>
    </location>
</feature>
<feature type="transmembrane region" description="Helical" evidence="6">
    <location>
        <begin position="390"/>
        <end position="412"/>
    </location>
</feature>
<dbReference type="PANTHER" id="PTHR31218">
    <property type="entry name" value="WAT1-RELATED PROTEIN"/>
    <property type="match status" value="1"/>
</dbReference>
<comment type="subcellular location">
    <subcellularLocation>
        <location evidence="1">Membrane</location>
        <topology evidence="1">Multi-pass membrane protein</topology>
    </subcellularLocation>
</comment>
<protein>
    <recommendedName>
        <fullName evidence="7">EamA domain-containing protein</fullName>
    </recommendedName>
</protein>
<reference evidence="9" key="1">
    <citation type="journal article" date="2019" name="Gigascience">
        <title>De novo genome assembly of the endangered Acer yangbiense, a plant species with extremely small populations endemic to Yunnan Province, China.</title>
        <authorList>
            <person name="Yang J."/>
            <person name="Wariss H.M."/>
            <person name="Tao L."/>
            <person name="Zhang R."/>
            <person name="Yun Q."/>
            <person name="Hollingsworth P."/>
            <person name="Dao Z."/>
            <person name="Luo G."/>
            <person name="Guo H."/>
            <person name="Ma Y."/>
            <person name="Sun W."/>
        </authorList>
    </citation>
    <scope>NUCLEOTIDE SEQUENCE [LARGE SCALE GENOMIC DNA]</scope>
    <source>
        <strain evidence="9">cv. Malutang</strain>
    </source>
</reference>
<sequence length="741" mass="81046">MMSVGVTAVMVAVEFLEVGLSTVSKAAMNGGMNRFVFVVYSNGFAAIFLLLPASLFFYRKRSPPPLTSSIICRVFVLGLLSCGVQTCMYTGIGYSSPTLSSAIGDLTPAFTFILAIFSGMEKLNLRVKSSLAKSIGTIVSIAGALTVTFYKGPAILITSSRSTDSHNKLQLLQTNWVIGGLLLTVAYFFLSLLYIFKTWIIKDYPEVLMVTFICGIFVTIQSAIVALIAERDPIAWKLKPDMELIAIGYSAVFAVAVRNLVYIWACHKKGPVYTCMFKPLGIVIAITMGITFLRDTLYLGSIVGAAIIALGFYSVIWGQAQEEKKAIILKKFPAIMIILFFKYIFATILAALFYLTVVRDPSAWKLRFDIGLVAVLYNRKDHQGRRRSKMMSVGVTAVMVAVECLEVGLSTVSKAAMNGGMNRFVFVVYSNGFAAIFLLLPASLFFYWKRSPPPLTSSIICRIFVLGLLSCGVQTCMYTGLGYSSPTLSSAIGDLTPAFTFILAILSSMEKLNLRVKSSLAKSIGTIVSIAGALAVTFYKGPAILITSSRSTDSHNKLQLLQTNWVIGGLLLTVAYFFLSLLYIVQTWIIKDYPEVLMVTFICCIFVTIQSAIVALIAVRDPIAWKLKPDMELIAIGYSAVFAVAVRSLVHTWACHKKGPVYTCMFKPLGIVIAIAMGVTFLRDTLYLGSIVGAAVISFGFYSVIWGQAQEEKMVDDKVVINSIKSSSPKSPLLKNRSMEV</sequence>
<gene>
    <name evidence="8" type="ORF">EZV62_017654</name>
</gene>
<evidence type="ECO:0000256" key="6">
    <source>
        <dbReference type="SAM" id="Phobius"/>
    </source>
</evidence>
<feature type="transmembrane region" description="Helical" evidence="6">
    <location>
        <begin position="565"/>
        <end position="584"/>
    </location>
</feature>
<evidence type="ECO:0000256" key="2">
    <source>
        <dbReference type="ARBA" id="ARBA00007635"/>
    </source>
</evidence>
<proteinExistence type="inferred from homology"/>
<dbReference type="SUPFAM" id="SSF103481">
    <property type="entry name" value="Multidrug resistance efflux transporter EmrE"/>
    <property type="match status" value="2"/>
</dbReference>
<feature type="transmembrane region" description="Helical" evidence="6">
    <location>
        <begin position="687"/>
        <end position="705"/>
    </location>
</feature>
<feature type="transmembrane region" description="Helical" evidence="6">
    <location>
        <begin position="176"/>
        <end position="196"/>
    </location>
</feature>
<keyword evidence="4 6" id="KW-1133">Transmembrane helix</keyword>
<comment type="caution">
    <text evidence="8">The sequence shown here is derived from an EMBL/GenBank/DDBJ whole genome shotgun (WGS) entry which is preliminary data.</text>
</comment>
<dbReference type="InterPro" id="IPR037185">
    <property type="entry name" value="EmrE-like"/>
</dbReference>
<evidence type="ECO:0000256" key="1">
    <source>
        <dbReference type="ARBA" id="ARBA00004141"/>
    </source>
</evidence>
<feature type="transmembrane region" description="Helical" evidence="6">
    <location>
        <begin position="332"/>
        <end position="356"/>
    </location>
</feature>
<dbReference type="InterPro" id="IPR030184">
    <property type="entry name" value="WAT1-related"/>
</dbReference>
<feature type="transmembrane region" description="Helical" evidence="6">
    <location>
        <begin position="37"/>
        <end position="58"/>
    </location>
</feature>
<dbReference type="GO" id="GO:0016020">
    <property type="term" value="C:membrane"/>
    <property type="evidence" value="ECO:0007669"/>
    <property type="project" value="UniProtKB-SubCell"/>
</dbReference>